<dbReference type="PANTHER" id="PTHR22844">
    <property type="entry name" value="F-BOX AND WD40 DOMAIN PROTEIN"/>
    <property type="match status" value="1"/>
</dbReference>
<sequence length="207" mass="23107">MGILPCHLSCHRDDESQSGSSHLHSESSTSSISSQPSLPSVPSLTSSSRRLEQTPTIHQKCIATLKGNSYVFSIALSGKILYSGSSNGEIRAWSQDSSDQDTPVDNTVATSNSAVKSLVVLGDKLFSAHQDNKIRIWKINNNHLQQKYKCIATLPTMNDRFLRCFSEKNYVQVQQTRKLSGSLDYDIKVWQLWTPVFFSNSYGFVQK</sequence>
<dbReference type="Gene3D" id="2.130.10.10">
    <property type="entry name" value="YVTN repeat-like/Quinoprotein amine dehydrogenase"/>
    <property type="match status" value="1"/>
</dbReference>
<dbReference type="AlphaFoldDB" id="A0A1R3FY71"/>
<dbReference type="OrthoDB" id="674604at2759"/>
<reference evidence="3" key="1">
    <citation type="submission" date="2013-09" db="EMBL/GenBank/DDBJ databases">
        <title>Corchorus olitorius genome sequencing.</title>
        <authorList>
            <person name="Alam M."/>
            <person name="Haque M.S."/>
            <person name="Islam M.S."/>
            <person name="Emdad E.M."/>
            <person name="Islam M.M."/>
            <person name="Ahmed B."/>
            <person name="Halim A."/>
            <person name="Hossen Q.M.M."/>
            <person name="Hossain M.Z."/>
            <person name="Ahmed R."/>
            <person name="Khan M.M."/>
            <person name="Islam R."/>
            <person name="Rashid M.M."/>
            <person name="Khan S.A."/>
            <person name="Rahman M.S."/>
            <person name="Alam M."/>
            <person name="Yahiya A.S."/>
            <person name="Khan M.S."/>
            <person name="Azam M.S."/>
            <person name="Haque T."/>
            <person name="Lashkar M.Z.H."/>
            <person name="Akhand A.I."/>
            <person name="Morshed G."/>
            <person name="Roy S."/>
            <person name="Uddin K.S."/>
            <person name="Rabeya T."/>
            <person name="Hossain A.S."/>
            <person name="Chowdhury A."/>
            <person name="Snigdha A.R."/>
            <person name="Mortoza M.S."/>
            <person name="Matin S.A."/>
            <person name="Hoque S.M.E."/>
            <person name="Islam M.K."/>
            <person name="Roy D.K."/>
            <person name="Haider R."/>
            <person name="Moosa M.M."/>
            <person name="Elias S.M."/>
            <person name="Hasan A.M."/>
            <person name="Jahan S."/>
            <person name="Shafiuddin M."/>
            <person name="Mahmood N."/>
            <person name="Shommy N.S."/>
        </authorList>
    </citation>
    <scope>NUCLEOTIDE SEQUENCE [LARGE SCALE GENOMIC DNA]</scope>
    <source>
        <strain evidence="3">cv. O-4</strain>
    </source>
</reference>
<evidence type="ECO:0000313" key="3">
    <source>
        <dbReference type="Proteomes" id="UP000187203"/>
    </source>
</evidence>
<proteinExistence type="predicted"/>
<dbReference type="Proteomes" id="UP000187203">
    <property type="component" value="Unassembled WGS sequence"/>
</dbReference>
<organism evidence="2 3">
    <name type="scientific">Corchorus olitorius</name>
    <dbReference type="NCBI Taxonomy" id="93759"/>
    <lineage>
        <taxon>Eukaryota</taxon>
        <taxon>Viridiplantae</taxon>
        <taxon>Streptophyta</taxon>
        <taxon>Embryophyta</taxon>
        <taxon>Tracheophyta</taxon>
        <taxon>Spermatophyta</taxon>
        <taxon>Magnoliopsida</taxon>
        <taxon>eudicotyledons</taxon>
        <taxon>Gunneridae</taxon>
        <taxon>Pentapetalae</taxon>
        <taxon>rosids</taxon>
        <taxon>malvids</taxon>
        <taxon>Malvales</taxon>
        <taxon>Malvaceae</taxon>
        <taxon>Grewioideae</taxon>
        <taxon>Apeibeae</taxon>
        <taxon>Corchorus</taxon>
    </lineage>
</organism>
<keyword evidence="3" id="KW-1185">Reference proteome</keyword>
<dbReference type="SUPFAM" id="SSF50978">
    <property type="entry name" value="WD40 repeat-like"/>
    <property type="match status" value="1"/>
</dbReference>
<name>A0A1R3FY71_9ROSI</name>
<gene>
    <name evidence="2" type="ORF">COLO4_37884</name>
</gene>
<dbReference type="SMART" id="SM00320">
    <property type="entry name" value="WD40"/>
    <property type="match status" value="3"/>
</dbReference>
<feature type="region of interest" description="Disordered" evidence="1">
    <location>
        <begin position="11"/>
        <end position="52"/>
    </location>
</feature>
<dbReference type="InterPro" id="IPR001680">
    <property type="entry name" value="WD40_rpt"/>
</dbReference>
<dbReference type="STRING" id="93759.A0A1R3FY71"/>
<comment type="caution">
    <text evidence="2">The sequence shown here is derived from an EMBL/GenBank/DDBJ whole genome shotgun (WGS) entry which is preliminary data.</text>
</comment>
<dbReference type="Pfam" id="PF00400">
    <property type="entry name" value="WD40"/>
    <property type="match status" value="1"/>
</dbReference>
<dbReference type="InterPro" id="IPR015943">
    <property type="entry name" value="WD40/YVTN_repeat-like_dom_sf"/>
</dbReference>
<dbReference type="InterPro" id="IPR036322">
    <property type="entry name" value="WD40_repeat_dom_sf"/>
</dbReference>
<feature type="compositionally biased region" description="Low complexity" evidence="1">
    <location>
        <begin position="17"/>
        <end position="48"/>
    </location>
</feature>
<dbReference type="InterPro" id="IPR045182">
    <property type="entry name" value="JINGUBANG-like"/>
</dbReference>
<dbReference type="EMBL" id="AWUE01024420">
    <property type="protein sequence ID" value="OMO50797.1"/>
    <property type="molecule type" value="Genomic_DNA"/>
</dbReference>
<evidence type="ECO:0000313" key="2">
    <source>
        <dbReference type="EMBL" id="OMO50797.1"/>
    </source>
</evidence>
<protein>
    <submittedName>
        <fullName evidence="2">Uncharacterized protein</fullName>
    </submittedName>
</protein>
<evidence type="ECO:0000256" key="1">
    <source>
        <dbReference type="SAM" id="MobiDB-lite"/>
    </source>
</evidence>
<accession>A0A1R3FY71</accession>
<dbReference type="PANTHER" id="PTHR22844:SF387">
    <property type="entry name" value="F3I6.5 PROTEIN"/>
    <property type="match status" value="1"/>
</dbReference>